<keyword evidence="6" id="KW-0229">DNA integration</keyword>
<dbReference type="CDD" id="cd08297">
    <property type="entry name" value="CAD3"/>
    <property type="match status" value="1"/>
</dbReference>
<evidence type="ECO:0000256" key="5">
    <source>
        <dbReference type="ARBA" id="ARBA00022833"/>
    </source>
</evidence>
<dbReference type="GO" id="GO:0015074">
    <property type="term" value="P:DNA integration"/>
    <property type="evidence" value="ECO:0007669"/>
    <property type="project" value="UniProtKB-KW"/>
</dbReference>
<sequence>MGCAKAQSEDIVNEDGSIVTAGTLCYLDVPASKTFRAYVKPVAGVVKERIDAWAAQRPSHQAPLIDERTGERVEFLFQYRGRRVGTALMNMTIIPILCAKAGLPANDSMGAITSHRGRASAVTALASVPKGMSLMELMEWVEAVSATIGNRTVAYPACADPIRATSIRMALPELTFAEVPELVSPLLLLAEAARRQDLLVADTAVSDLDLAAQKGILASLGVTADRIYTDHGFTGTNRARPGLDQALSALREGDTLIVPKLDRLARSVPDARDIADGLAARGIKLQLGASIHDPADPMGKLFFNILATFAEFEADLIRMRTREGMAVARAKGKLRGKKPKLSERQHQELRRMYDTGEYSITDLAEVSDGMIQVAIRASGVCHTDLHAAEGDWPVKPEPPFIPGHEGVGYVSAVGKGVKNVKEGDRVGVPWLYTACGCCRHCLGGWETLCESQQNAGYSVNGGFADYVVADPNYVGHLPAGSDFAEIAPILCAGVTVYKGLKMTDTKPGDTVAISGIGGLGHMAVQYAVAMGLNVVAVDIDEAKLDLARRLGAKLTVNAREIADPAAFVRKETDGGVNGVLVTAVSEKAFEQAVGMVGRGGTVSLNGLPPGDFPLNIFGMVLNGVTVRGSIVGSRLDLQESLDFAAAGKVKATITKAPLEDINTVFDRMRKGQIEGRMVLDLGN</sequence>
<dbReference type="InterPro" id="IPR036162">
    <property type="entry name" value="Resolvase-like_N_sf"/>
</dbReference>
<dbReference type="InterPro" id="IPR006118">
    <property type="entry name" value="Recombinase_CS"/>
</dbReference>
<keyword evidence="10" id="KW-0233">DNA recombination</keyword>
<dbReference type="CDD" id="cd03768">
    <property type="entry name" value="SR_ResInv"/>
    <property type="match status" value="1"/>
</dbReference>
<dbReference type="GO" id="GO:0000150">
    <property type="term" value="F:DNA strand exchange activity"/>
    <property type="evidence" value="ECO:0007669"/>
    <property type="project" value="InterPro"/>
</dbReference>
<dbReference type="InterPro" id="IPR036291">
    <property type="entry name" value="NAD(P)-bd_dom_sf"/>
</dbReference>
<comment type="cofactor">
    <cofactor evidence="1 11">
        <name>Zn(2+)</name>
        <dbReference type="ChEBI" id="CHEBI:29105"/>
    </cofactor>
</comment>
<evidence type="ECO:0000256" key="10">
    <source>
        <dbReference type="ARBA" id="ARBA00023172"/>
    </source>
</evidence>
<dbReference type="PANTHER" id="PTHR42940:SF8">
    <property type="entry name" value="VACUOLAR PROTEIN SORTING-ASSOCIATED PROTEIN 11"/>
    <property type="match status" value="1"/>
</dbReference>
<dbReference type="PROSITE" id="PS00059">
    <property type="entry name" value="ADH_ZINC"/>
    <property type="match status" value="1"/>
</dbReference>
<evidence type="ECO:0000313" key="13">
    <source>
        <dbReference type="EMBL" id="GLC62936.1"/>
    </source>
</evidence>
<keyword evidence="4 11" id="KW-0479">Metal-binding</keyword>
<evidence type="ECO:0000256" key="11">
    <source>
        <dbReference type="RuleBase" id="RU361277"/>
    </source>
</evidence>
<dbReference type="InterPro" id="IPR020843">
    <property type="entry name" value="ER"/>
</dbReference>
<comment type="caution">
    <text evidence="13">The sequence shown here is derived from an EMBL/GenBank/DDBJ whole genome shotgun (WGS) entry which is preliminary data.</text>
</comment>
<evidence type="ECO:0000313" key="14">
    <source>
        <dbReference type="Proteomes" id="UP001165080"/>
    </source>
</evidence>
<dbReference type="Proteomes" id="UP001165080">
    <property type="component" value="Unassembled WGS sequence"/>
</dbReference>
<evidence type="ECO:0000256" key="2">
    <source>
        <dbReference type="ARBA" id="ARBA00008072"/>
    </source>
</evidence>
<evidence type="ECO:0000256" key="4">
    <source>
        <dbReference type="ARBA" id="ARBA00022723"/>
    </source>
</evidence>
<keyword evidence="9" id="KW-0238">DNA-binding</keyword>
<dbReference type="PROSITE" id="PS00398">
    <property type="entry name" value="RECOMBINASES_2"/>
    <property type="match status" value="1"/>
</dbReference>
<dbReference type="InterPro" id="IPR002328">
    <property type="entry name" value="ADH_Zn_CS"/>
</dbReference>
<evidence type="ECO:0000256" key="3">
    <source>
        <dbReference type="ARBA" id="ARBA00013190"/>
    </source>
</evidence>
<dbReference type="SUPFAM" id="SSF50129">
    <property type="entry name" value="GroES-like"/>
    <property type="match status" value="1"/>
</dbReference>
<evidence type="ECO:0000256" key="6">
    <source>
        <dbReference type="ARBA" id="ARBA00022908"/>
    </source>
</evidence>
<dbReference type="AlphaFoldDB" id="A0A9W6C273"/>
<dbReference type="Pfam" id="PF08240">
    <property type="entry name" value="ADH_N"/>
    <property type="match status" value="1"/>
</dbReference>
<protein>
    <recommendedName>
        <fullName evidence="3">alcohol dehydrogenase</fullName>
        <ecNumber evidence="3">1.1.1.1</ecNumber>
    </recommendedName>
</protein>
<keyword evidence="14" id="KW-1185">Reference proteome</keyword>
<dbReference type="InterPro" id="IPR011032">
    <property type="entry name" value="GroES-like_sf"/>
</dbReference>
<dbReference type="Gene3D" id="3.90.180.10">
    <property type="entry name" value="Medium-chain alcohol dehydrogenases, catalytic domain"/>
    <property type="match status" value="1"/>
</dbReference>
<dbReference type="PANTHER" id="PTHR42940">
    <property type="entry name" value="ALCOHOL DEHYDROGENASE 1-RELATED"/>
    <property type="match status" value="1"/>
</dbReference>
<dbReference type="InterPro" id="IPR013154">
    <property type="entry name" value="ADH-like_N"/>
</dbReference>
<keyword evidence="7" id="KW-0560">Oxidoreductase</keyword>
<dbReference type="GO" id="GO:0004022">
    <property type="term" value="F:alcohol dehydrogenase (NAD+) activity"/>
    <property type="evidence" value="ECO:0007669"/>
    <property type="project" value="UniProtKB-EC"/>
</dbReference>
<gene>
    <name evidence="13" type="primary">PLESTB004078</name>
    <name evidence="13" type="ORF">PLESTB_001961700</name>
</gene>
<evidence type="ECO:0000256" key="1">
    <source>
        <dbReference type="ARBA" id="ARBA00001947"/>
    </source>
</evidence>
<dbReference type="Pfam" id="PF00107">
    <property type="entry name" value="ADH_zinc_N"/>
    <property type="match status" value="1"/>
</dbReference>
<evidence type="ECO:0000256" key="8">
    <source>
        <dbReference type="ARBA" id="ARBA00023027"/>
    </source>
</evidence>
<evidence type="ECO:0000256" key="9">
    <source>
        <dbReference type="ARBA" id="ARBA00023125"/>
    </source>
</evidence>
<keyword evidence="8" id="KW-0520">NAD</keyword>
<dbReference type="InterPro" id="IPR013149">
    <property type="entry name" value="ADH-like_C"/>
</dbReference>
<comment type="similarity">
    <text evidence="2 11">Belongs to the zinc-containing alcohol dehydrogenase family.</text>
</comment>
<evidence type="ECO:0000259" key="12">
    <source>
        <dbReference type="PROSITE" id="PS51736"/>
    </source>
</evidence>
<dbReference type="SMART" id="SM00829">
    <property type="entry name" value="PKS_ER"/>
    <property type="match status" value="1"/>
</dbReference>
<dbReference type="GO" id="GO:0003677">
    <property type="term" value="F:DNA binding"/>
    <property type="evidence" value="ECO:0007669"/>
    <property type="project" value="UniProtKB-KW"/>
</dbReference>
<dbReference type="SUPFAM" id="SSF53041">
    <property type="entry name" value="Resolvase-like"/>
    <property type="match status" value="1"/>
</dbReference>
<organism evidence="13 14">
    <name type="scientific">Pleodorina starrii</name>
    <dbReference type="NCBI Taxonomy" id="330485"/>
    <lineage>
        <taxon>Eukaryota</taxon>
        <taxon>Viridiplantae</taxon>
        <taxon>Chlorophyta</taxon>
        <taxon>core chlorophytes</taxon>
        <taxon>Chlorophyceae</taxon>
        <taxon>CS clade</taxon>
        <taxon>Chlamydomonadales</taxon>
        <taxon>Volvocaceae</taxon>
        <taxon>Pleodorina</taxon>
    </lineage>
</organism>
<name>A0A9W6C273_9CHLO</name>
<keyword evidence="5 11" id="KW-0862">Zinc</keyword>
<dbReference type="Pfam" id="PF00239">
    <property type="entry name" value="Resolvase"/>
    <property type="match status" value="1"/>
</dbReference>
<dbReference type="FunFam" id="3.40.50.720:FF:000039">
    <property type="entry name" value="Alcohol dehydrogenase AdhP"/>
    <property type="match status" value="1"/>
</dbReference>
<feature type="domain" description="Resolvase/invertase-type recombinase catalytic" evidence="12">
    <location>
        <begin position="196"/>
        <end position="332"/>
    </location>
</feature>
<reference evidence="13 14" key="1">
    <citation type="journal article" date="2023" name="Commun. Biol.">
        <title>Reorganization of the ancestral sex-determining regions during the evolution of trioecy in Pleodorina starrii.</title>
        <authorList>
            <person name="Takahashi K."/>
            <person name="Suzuki S."/>
            <person name="Kawai-Toyooka H."/>
            <person name="Yamamoto K."/>
            <person name="Hamaji T."/>
            <person name="Ootsuki R."/>
            <person name="Yamaguchi H."/>
            <person name="Kawachi M."/>
            <person name="Higashiyama T."/>
            <person name="Nozaki H."/>
        </authorList>
    </citation>
    <scope>NUCLEOTIDE SEQUENCE [LARGE SCALE GENOMIC DNA]</scope>
    <source>
        <strain evidence="13 14">NIES-4479</strain>
    </source>
</reference>
<dbReference type="InterPro" id="IPR006119">
    <property type="entry name" value="Resolv_N"/>
</dbReference>
<dbReference type="FunFam" id="3.90.180.10:FF:000002">
    <property type="entry name" value="Alcohol dehydrogenase AdhP"/>
    <property type="match status" value="1"/>
</dbReference>
<dbReference type="GO" id="GO:0008270">
    <property type="term" value="F:zinc ion binding"/>
    <property type="evidence" value="ECO:0007669"/>
    <property type="project" value="InterPro"/>
</dbReference>
<evidence type="ECO:0000256" key="7">
    <source>
        <dbReference type="ARBA" id="ARBA00023002"/>
    </source>
</evidence>
<dbReference type="SMART" id="SM00857">
    <property type="entry name" value="Resolvase"/>
    <property type="match status" value="1"/>
</dbReference>
<proteinExistence type="inferred from homology"/>
<dbReference type="PROSITE" id="PS51736">
    <property type="entry name" value="RECOMBINASES_3"/>
    <property type="match status" value="1"/>
</dbReference>
<dbReference type="EMBL" id="BRXU01000078">
    <property type="protein sequence ID" value="GLC62936.1"/>
    <property type="molecule type" value="Genomic_DNA"/>
</dbReference>
<dbReference type="EC" id="1.1.1.1" evidence="3"/>
<dbReference type="SUPFAM" id="SSF51735">
    <property type="entry name" value="NAD(P)-binding Rossmann-fold domains"/>
    <property type="match status" value="1"/>
</dbReference>
<dbReference type="Gene3D" id="3.40.50.1390">
    <property type="entry name" value="Resolvase, N-terminal catalytic domain"/>
    <property type="match status" value="1"/>
</dbReference>
<accession>A0A9W6C273</accession>
<dbReference type="Gene3D" id="3.40.50.720">
    <property type="entry name" value="NAD(P)-binding Rossmann-like Domain"/>
    <property type="match status" value="1"/>
</dbReference>